<dbReference type="EMBL" id="CAJVQA010017545">
    <property type="protein sequence ID" value="CAG8749287.1"/>
    <property type="molecule type" value="Genomic_DNA"/>
</dbReference>
<keyword evidence="3" id="KW-1185">Reference proteome</keyword>
<feature type="compositionally biased region" description="Polar residues" evidence="1">
    <location>
        <begin position="1"/>
        <end position="15"/>
    </location>
</feature>
<sequence length="55" mass="6312">SLNSEMSMLQDTYLTNNNSDDDSDNESNELSPDKAYDKTFSLSLIVYIDYFFNAD</sequence>
<dbReference type="AlphaFoldDB" id="A0A9N9IWB6"/>
<name>A0A9N9IWB6_9GLOM</name>
<accession>A0A9N9IWB6</accession>
<protein>
    <submittedName>
        <fullName evidence="2">10063_t:CDS:1</fullName>
    </submittedName>
</protein>
<gene>
    <name evidence="2" type="ORF">CPELLU_LOCUS14600</name>
</gene>
<comment type="caution">
    <text evidence="2">The sequence shown here is derived from an EMBL/GenBank/DDBJ whole genome shotgun (WGS) entry which is preliminary data.</text>
</comment>
<proteinExistence type="predicted"/>
<dbReference type="Proteomes" id="UP000789759">
    <property type="component" value="Unassembled WGS sequence"/>
</dbReference>
<evidence type="ECO:0000313" key="3">
    <source>
        <dbReference type="Proteomes" id="UP000789759"/>
    </source>
</evidence>
<feature type="region of interest" description="Disordered" evidence="1">
    <location>
        <begin position="1"/>
        <end position="33"/>
    </location>
</feature>
<reference evidence="2" key="1">
    <citation type="submission" date="2021-06" db="EMBL/GenBank/DDBJ databases">
        <authorList>
            <person name="Kallberg Y."/>
            <person name="Tangrot J."/>
            <person name="Rosling A."/>
        </authorList>
    </citation>
    <scope>NUCLEOTIDE SEQUENCE</scope>
    <source>
        <strain evidence="2">FL966</strain>
    </source>
</reference>
<evidence type="ECO:0000313" key="2">
    <source>
        <dbReference type="EMBL" id="CAG8749287.1"/>
    </source>
</evidence>
<feature type="non-terminal residue" evidence="2">
    <location>
        <position position="1"/>
    </location>
</feature>
<organism evidence="2 3">
    <name type="scientific">Cetraspora pellucida</name>
    <dbReference type="NCBI Taxonomy" id="1433469"/>
    <lineage>
        <taxon>Eukaryota</taxon>
        <taxon>Fungi</taxon>
        <taxon>Fungi incertae sedis</taxon>
        <taxon>Mucoromycota</taxon>
        <taxon>Glomeromycotina</taxon>
        <taxon>Glomeromycetes</taxon>
        <taxon>Diversisporales</taxon>
        <taxon>Gigasporaceae</taxon>
        <taxon>Cetraspora</taxon>
    </lineage>
</organism>
<evidence type="ECO:0000256" key="1">
    <source>
        <dbReference type="SAM" id="MobiDB-lite"/>
    </source>
</evidence>